<reference evidence="2 3" key="1">
    <citation type="submission" date="2019-03" db="EMBL/GenBank/DDBJ databases">
        <title>Single cell metagenomics reveals metabolic interactions within the superorganism composed of flagellate Streblomastix strix and complex community of Bacteroidetes bacteria on its surface.</title>
        <authorList>
            <person name="Treitli S.C."/>
            <person name="Kolisko M."/>
            <person name="Husnik F."/>
            <person name="Keeling P."/>
            <person name="Hampl V."/>
        </authorList>
    </citation>
    <scope>NUCLEOTIDE SEQUENCE [LARGE SCALE GENOMIC DNA]</scope>
    <source>
        <strain evidence="2">ST1C</strain>
    </source>
</reference>
<evidence type="ECO:0000313" key="3">
    <source>
        <dbReference type="Proteomes" id="UP000324800"/>
    </source>
</evidence>
<feature type="non-terminal residue" evidence="2">
    <location>
        <position position="1"/>
    </location>
</feature>
<organism evidence="2 3">
    <name type="scientific">Streblomastix strix</name>
    <dbReference type="NCBI Taxonomy" id="222440"/>
    <lineage>
        <taxon>Eukaryota</taxon>
        <taxon>Metamonada</taxon>
        <taxon>Preaxostyla</taxon>
        <taxon>Oxymonadida</taxon>
        <taxon>Streblomastigidae</taxon>
        <taxon>Streblomastix</taxon>
    </lineage>
</organism>
<dbReference type="Proteomes" id="UP000324800">
    <property type="component" value="Unassembled WGS sequence"/>
</dbReference>
<comment type="caution">
    <text evidence="2">The sequence shown here is derived from an EMBL/GenBank/DDBJ whole genome shotgun (WGS) entry which is preliminary data.</text>
</comment>
<proteinExistence type="predicted"/>
<accession>A0A5J4QNQ3</accession>
<dbReference type="EMBL" id="SNRW01044839">
    <property type="protein sequence ID" value="KAA6322729.1"/>
    <property type="molecule type" value="Genomic_DNA"/>
</dbReference>
<dbReference type="AlphaFoldDB" id="A0A5J4QNQ3"/>
<evidence type="ECO:0000256" key="1">
    <source>
        <dbReference type="SAM" id="MobiDB-lite"/>
    </source>
</evidence>
<protein>
    <submittedName>
        <fullName evidence="2">Uncharacterized protein</fullName>
    </submittedName>
</protein>
<evidence type="ECO:0000313" key="2">
    <source>
        <dbReference type="EMBL" id="KAA6322729.1"/>
    </source>
</evidence>
<feature type="region of interest" description="Disordered" evidence="1">
    <location>
        <begin position="1"/>
        <end position="23"/>
    </location>
</feature>
<gene>
    <name evidence="2" type="ORF">EZS28_054400</name>
</gene>
<name>A0A5J4QNQ3_9EUKA</name>
<sequence>PSGNVSQQKRKNEAPNGDIHTLSPQGGDPLFAFNYFIIRISSMADLSEYNVINGLPGLGPDIMLEILSELRLIPDAIHIIGINKITLQLKNHDRFYKIIESLSFPIQLINPDLQEIDFIDVDDVRKKIRKKISNKISKKINYKTITVSLDQVLENGIWQIEVVLAL</sequence>